<dbReference type="GO" id="GO:0005524">
    <property type="term" value="F:ATP binding"/>
    <property type="evidence" value="ECO:0007669"/>
    <property type="project" value="UniProtKB-KW"/>
</dbReference>
<evidence type="ECO:0000259" key="4">
    <source>
        <dbReference type="Pfam" id="PF00931"/>
    </source>
</evidence>
<dbReference type="PANTHER" id="PTHR33463">
    <property type="entry name" value="NB-ARC DOMAIN-CONTAINING PROTEIN-RELATED"/>
    <property type="match status" value="1"/>
</dbReference>
<dbReference type="PANTHER" id="PTHR33463:SF191">
    <property type="entry name" value="NB-ARC DOMAIN-CONTAINING PROTEIN"/>
    <property type="match status" value="1"/>
</dbReference>
<dbReference type="InterPro" id="IPR032675">
    <property type="entry name" value="LRR_dom_sf"/>
</dbReference>
<name>A0A8T0UZH9_PANVG</name>
<dbReference type="Gene3D" id="3.80.10.10">
    <property type="entry name" value="Ribonuclease Inhibitor"/>
    <property type="match status" value="2"/>
</dbReference>
<evidence type="ECO:0000259" key="5">
    <source>
        <dbReference type="Pfam" id="PF23247"/>
    </source>
</evidence>
<sequence length="949" mass="106343">MESLIEHIFRPLQQIFTRTVGYILFCDYYVGQLRGDARWLRSQRDDVRKEVSLAERQGMEATNLVSQWLDAAASLLLRADDIVAELPREGAGGSSLGRRAAYRLSKRADDARAEIVTLLEQRSTFERVADAPVFVRTEMLPVTTPLIGLDALLARLGDAFQVDAGSGVIGIYGMPGVGKTTLLRHFNNTSLSAVAVSMDIHLIIYVEVTEHYSAAAVQRAIGARLGLRWDDERTTKEKALALFAYLHKWNFVLLLDDVWEPLNLAEIGVPVPGRQGRSKVLLTTRLEQVCDQMDVAMKIKVECLDGNHSWELFEHKVGNVLSRETRPLAQAMVSRCGGLPLALITVARAMACKRLTQEWDHSMSVLNLAPWKLEGLDVGLLTSLKRSYDSLRDDSLRSCLLYSSLFRGELLKESLVECLIGEGFVSDFTADDMDNLYNKGHYMLGILVTSSLLEAGGDYHHVKMHPMVRAMALWAATDCGKMQDRWLVRTGLQTSATPRAEKWTNAERVSLTRTDIHELNEAPTCSILKTLLLQSNRFLGRICHGFFASMPCLRLLDLSDTQLAALPSEINLLVTLHYLCLNNTIIRSLPDGIGALVNLRFLLLSKVPVQNIAAGVLNPLTALQVLCMDRCYSSWIDVDSREVESGSSRKKIRRQPREGVNLRELESLKSLHILDIAVQTFYSLEKLSLSPHLAGHLRNLHIEDCGELRTLLFSPSSLWEYMSKLKGINITGCCNLEKVLVVGGEYSGQQLSSSDSVVNMKRLEVPTEPVDIDNLFRSITVSNTNKAIRAKSLERAKPVTLLPSLQSIILHDLPKAKIVWQGGNLEHLCSLTISSCSSFEQLLYLIEDKRMPGEEASRQQSLTKSIFPNLKELELQDLPNMKSISPQHITIDFPNLEKLKVVRCSKLKKLKLVAGSLRELRCEQSWWNMLEWDNENHKSAFSPSVKSLH</sequence>
<evidence type="ECO:0000256" key="2">
    <source>
        <dbReference type="ARBA" id="ARBA00022821"/>
    </source>
</evidence>
<dbReference type="InterPro" id="IPR057135">
    <property type="entry name" value="At4g27190-like_LRR"/>
</dbReference>
<comment type="similarity">
    <text evidence="1">Belongs to the disease resistance NB-LRR family.</text>
</comment>
<dbReference type="FunFam" id="3.40.50.300:FF:001091">
    <property type="entry name" value="Probable disease resistance protein At1g61300"/>
    <property type="match status" value="1"/>
</dbReference>
<comment type="caution">
    <text evidence="6">The sequence shown here is derived from an EMBL/GenBank/DDBJ whole genome shotgun (WGS) entry which is preliminary data.</text>
</comment>
<dbReference type="Proteomes" id="UP000823388">
    <property type="component" value="Chromosome 3K"/>
</dbReference>
<dbReference type="InterPro" id="IPR042197">
    <property type="entry name" value="Apaf_helical"/>
</dbReference>
<dbReference type="PRINTS" id="PR00364">
    <property type="entry name" value="DISEASERSIST"/>
</dbReference>
<dbReference type="AlphaFoldDB" id="A0A8T0UZH9"/>
<accession>A0A8T0UZH9</accession>
<keyword evidence="3" id="KW-0547">Nucleotide-binding</keyword>
<dbReference type="GO" id="GO:0006952">
    <property type="term" value="P:defense response"/>
    <property type="evidence" value="ECO:0007669"/>
    <property type="project" value="UniProtKB-KW"/>
</dbReference>
<proteinExistence type="inferred from homology"/>
<feature type="domain" description="Disease resistance protein At4g27190-like leucine-rich repeats" evidence="5">
    <location>
        <begin position="825"/>
        <end position="910"/>
    </location>
</feature>
<dbReference type="GO" id="GO:0043531">
    <property type="term" value="F:ADP binding"/>
    <property type="evidence" value="ECO:0007669"/>
    <property type="project" value="InterPro"/>
</dbReference>
<dbReference type="Gene3D" id="3.40.50.300">
    <property type="entry name" value="P-loop containing nucleotide triphosphate hydrolases"/>
    <property type="match status" value="1"/>
</dbReference>
<dbReference type="InterPro" id="IPR050905">
    <property type="entry name" value="Plant_NBS-LRR"/>
</dbReference>
<evidence type="ECO:0000256" key="3">
    <source>
        <dbReference type="ARBA" id="ARBA00022840"/>
    </source>
</evidence>
<dbReference type="SUPFAM" id="SSF52540">
    <property type="entry name" value="P-loop containing nucleoside triphosphate hydrolases"/>
    <property type="match status" value="1"/>
</dbReference>
<dbReference type="EMBL" id="CM029041">
    <property type="protein sequence ID" value="KAG2625439.1"/>
    <property type="molecule type" value="Genomic_DNA"/>
</dbReference>
<organism evidence="6 7">
    <name type="scientific">Panicum virgatum</name>
    <name type="common">Blackwell switchgrass</name>
    <dbReference type="NCBI Taxonomy" id="38727"/>
    <lineage>
        <taxon>Eukaryota</taxon>
        <taxon>Viridiplantae</taxon>
        <taxon>Streptophyta</taxon>
        <taxon>Embryophyta</taxon>
        <taxon>Tracheophyta</taxon>
        <taxon>Spermatophyta</taxon>
        <taxon>Magnoliopsida</taxon>
        <taxon>Liliopsida</taxon>
        <taxon>Poales</taxon>
        <taxon>Poaceae</taxon>
        <taxon>PACMAD clade</taxon>
        <taxon>Panicoideae</taxon>
        <taxon>Panicodae</taxon>
        <taxon>Paniceae</taxon>
        <taxon>Panicinae</taxon>
        <taxon>Panicum</taxon>
        <taxon>Panicum sect. Hiantes</taxon>
    </lineage>
</organism>
<protein>
    <recommendedName>
        <fullName evidence="8">AAA+ ATPase domain-containing protein</fullName>
    </recommendedName>
</protein>
<keyword evidence="3" id="KW-0067">ATP-binding</keyword>
<dbReference type="Gene3D" id="1.10.8.430">
    <property type="entry name" value="Helical domain of apoptotic protease-activating factors"/>
    <property type="match status" value="1"/>
</dbReference>
<evidence type="ECO:0000256" key="1">
    <source>
        <dbReference type="ARBA" id="ARBA00008894"/>
    </source>
</evidence>
<keyword evidence="7" id="KW-1185">Reference proteome</keyword>
<dbReference type="SUPFAM" id="SSF52058">
    <property type="entry name" value="L domain-like"/>
    <property type="match status" value="1"/>
</dbReference>
<dbReference type="InterPro" id="IPR027417">
    <property type="entry name" value="P-loop_NTPase"/>
</dbReference>
<evidence type="ECO:0000313" key="6">
    <source>
        <dbReference type="EMBL" id="KAG2625439.1"/>
    </source>
</evidence>
<dbReference type="Pfam" id="PF00931">
    <property type="entry name" value="NB-ARC"/>
    <property type="match status" value="1"/>
</dbReference>
<evidence type="ECO:0008006" key="8">
    <source>
        <dbReference type="Google" id="ProtNLM"/>
    </source>
</evidence>
<reference evidence="6" key="1">
    <citation type="submission" date="2020-05" db="EMBL/GenBank/DDBJ databases">
        <title>WGS assembly of Panicum virgatum.</title>
        <authorList>
            <person name="Lovell J.T."/>
            <person name="Jenkins J."/>
            <person name="Shu S."/>
            <person name="Juenger T.E."/>
            <person name="Schmutz J."/>
        </authorList>
    </citation>
    <scope>NUCLEOTIDE SEQUENCE</scope>
    <source>
        <strain evidence="6">AP13</strain>
    </source>
</reference>
<dbReference type="OrthoDB" id="664960at2759"/>
<dbReference type="Pfam" id="PF23247">
    <property type="entry name" value="LRR_RPS2"/>
    <property type="match status" value="1"/>
</dbReference>
<gene>
    <name evidence="6" type="ORF">PVAP13_3KG207393</name>
</gene>
<evidence type="ECO:0000313" key="7">
    <source>
        <dbReference type="Proteomes" id="UP000823388"/>
    </source>
</evidence>
<keyword evidence="2" id="KW-0611">Plant defense</keyword>
<feature type="domain" description="NB-ARC" evidence="4">
    <location>
        <begin position="163"/>
        <end position="318"/>
    </location>
</feature>
<dbReference type="InterPro" id="IPR002182">
    <property type="entry name" value="NB-ARC"/>
</dbReference>